<feature type="region of interest" description="Disordered" evidence="1">
    <location>
        <begin position="113"/>
        <end position="154"/>
    </location>
</feature>
<reference evidence="4 5" key="1">
    <citation type="journal article" date="2016" name="Nat. Commun.">
        <title>Thousands of microbial genomes shed light on interconnected biogeochemical processes in an aquifer system.</title>
        <authorList>
            <person name="Anantharaman K."/>
            <person name="Brown C.T."/>
            <person name="Hug L.A."/>
            <person name="Sharon I."/>
            <person name="Castelle C.J."/>
            <person name="Probst A.J."/>
            <person name="Thomas B.C."/>
            <person name="Singh A."/>
            <person name="Wilkins M.J."/>
            <person name="Karaoz U."/>
            <person name="Brodie E.L."/>
            <person name="Williams K.H."/>
            <person name="Hubbard S.S."/>
            <person name="Banfield J.F."/>
        </authorList>
    </citation>
    <scope>NUCLEOTIDE SEQUENCE [LARGE SCALE GENOMIC DNA]</scope>
</reference>
<dbReference type="InterPro" id="IPR049304">
    <property type="entry name" value="Gly_rich_dom"/>
</dbReference>
<gene>
    <name evidence="4" type="ORF">A3A39_03480</name>
</gene>
<feature type="region of interest" description="Disordered" evidence="1">
    <location>
        <begin position="366"/>
        <end position="403"/>
    </location>
</feature>
<dbReference type="Proteomes" id="UP000177372">
    <property type="component" value="Unassembled WGS sequence"/>
</dbReference>
<evidence type="ECO:0000313" key="4">
    <source>
        <dbReference type="EMBL" id="OGG80304.1"/>
    </source>
</evidence>
<feature type="domain" description="Glycine-rich" evidence="3">
    <location>
        <begin position="211"/>
        <end position="395"/>
    </location>
</feature>
<name>A0A1F6F392_9BACT</name>
<sequence>MRGHVEQTRHRYGLRLLAFSALLLVSFVVAVVSQERDVFISSEVHVAERLSSGMLLVPASCPSDPHFGADCEPTSEDVQNCTVLRVFTSGGTFTVPTYTGVLVVSVWGGGGGGGGDGSSDSDGGNGGQSRFSTLTTGGGLGGQDDDNANGGTGGAGGSAIGGDINIAGFSGGSAQIGATTSGRGARAPFGGHGGASVSPPDAAGFPGWTPGGSGSGGARDSTAPMGGGGGSGGYVERTYSVGELTSGSNISVTVGSGGSSGEGGRTSTGGAGARGEVHIFSCVASPPVVDLVATPGTIIRGQSSQLSWTSEHATSCLASGGWSGSKPIVGSQQVSPVATTTYSLRCTGDGGSVIDSVTVGVQPPACSDNVDNDGDLSIDGGDPGCASPNDTSELGSTACDDSVDNDGDGLVDYPDDLGCYEPDDTDETTCSPEFFCSVDDLYYRNAACVESPVTVPCPYGCSGHACLSPPAPIGGIAAKPRLVREGESTRVLWNANNATTCDVTGTNGDRWEDEVSSPSEGYLSGPIWTQSTYTLTCTGPGGSFTDVSPVVNIIPIFREI</sequence>
<dbReference type="Pfam" id="PF21722">
    <property type="entry name" value="Gly_rich_2"/>
    <property type="match status" value="1"/>
</dbReference>
<feature type="compositionally biased region" description="Gly residues" evidence="1">
    <location>
        <begin position="113"/>
        <end position="127"/>
    </location>
</feature>
<evidence type="ECO:0000256" key="1">
    <source>
        <dbReference type="SAM" id="MobiDB-lite"/>
    </source>
</evidence>
<keyword evidence="2" id="KW-0812">Transmembrane</keyword>
<dbReference type="STRING" id="1798512.A3A39_03480"/>
<feature type="compositionally biased region" description="Gly residues" evidence="1">
    <location>
        <begin position="255"/>
        <end position="271"/>
    </location>
</feature>
<feature type="region of interest" description="Disordered" evidence="1">
    <location>
        <begin position="179"/>
        <end position="229"/>
    </location>
</feature>
<feature type="transmembrane region" description="Helical" evidence="2">
    <location>
        <begin position="12"/>
        <end position="32"/>
    </location>
</feature>
<proteinExistence type="predicted"/>
<keyword evidence="2" id="KW-0472">Membrane</keyword>
<evidence type="ECO:0000313" key="5">
    <source>
        <dbReference type="Proteomes" id="UP000177372"/>
    </source>
</evidence>
<accession>A0A1F6F392</accession>
<dbReference type="AlphaFoldDB" id="A0A1F6F392"/>
<organism evidence="4 5">
    <name type="scientific">Candidatus Kaiserbacteria bacterium RIFCSPLOWO2_01_FULL_54_13</name>
    <dbReference type="NCBI Taxonomy" id="1798512"/>
    <lineage>
        <taxon>Bacteria</taxon>
        <taxon>Candidatus Kaiseribacteriota</taxon>
    </lineage>
</organism>
<dbReference type="EMBL" id="MFLZ01000010">
    <property type="protein sequence ID" value="OGG80304.1"/>
    <property type="molecule type" value="Genomic_DNA"/>
</dbReference>
<feature type="region of interest" description="Disordered" evidence="1">
    <location>
        <begin position="250"/>
        <end position="271"/>
    </location>
</feature>
<comment type="caution">
    <text evidence="4">The sequence shown here is derived from an EMBL/GenBank/DDBJ whole genome shotgun (WGS) entry which is preliminary data.</text>
</comment>
<protein>
    <recommendedName>
        <fullName evidence="3">Glycine-rich domain-containing protein</fullName>
    </recommendedName>
</protein>
<evidence type="ECO:0000256" key="2">
    <source>
        <dbReference type="SAM" id="Phobius"/>
    </source>
</evidence>
<keyword evidence="2" id="KW-1133">Transmembrane helix</keyword>
<evidence type="ECO:0000259" key="3">
    <source>
        <dbReference type="Pfam" id="PF21722"/>
    </source>
</evidence>